<organism evidence="1">
    <name type="scientific">uncultured Caudovirales phage</name>
    <dbReference type="NCBI Taxonomy" id="2100421"/>
    <lineage>
        <taxon>Viruses</taxon>
        <taxon>Duplodnaviria</taxon>
        <taxon>Heunggongvirae</taxon>
        <taxon>Uroviricota</taxon>
        <taxon>Caudoviricetes</taxon>
        <taxon>Peduoviridae</taxon>
        <taxon>Maltschvirus</taxon>
        <taxon>Maltschvirus maltsch</taxon>
    </lineage>
</organism>
<name>A0A6J5SVI2_9CAUD</name>
<gene>
    <name evidence="1" type="ORF">UFOVP1604_99</name>
</gene>
<dbReference type="EMBL" id="LR797474">
    <property type="protein sequence ID" value="CAB4219016.1"/>
    <property type="molecule type" value="Genomic_DNA"/>
</dbReference>
<accession>A0A6J5SVI2</accession>
<sequence length="159" mass="18253">MIQQIDVLIKDINTKPNWSAKELAPKLQSLSHQLENQLQADGKVVNFTGASKKSKVKVIRKYDLLYLAIVGVPHYFLIHKIDRDTVFGIIFTSTNKPEHCIHEVLEDRILEGSFATCTYFTVSLAEAMDSFIRVYESKKEADDIFVKVKAHYKTVFNFK</sequence>
<reference evidence="1" key="1">
    <citation type="submission" date="2020-05" db="EMBL/GenBank/DDBJ databases">
        <authorList>
            <person name="Chiriac C."/>
            <person name="Salcher M."/>
            <person name="Ghai R."/>
            <person name="Kavagutti S V."/>
        </authorList>
    </citation>
    <scope>NUCLEOTIDE SEQUENCE</scope>
</reference>
<protein>
    <submittedName>
        <fullName evidence="1">Uncharacterized protein</fullName>
    </submittedName>
</protein>
<proteinExistence type="predicted"/>
<evidence type="ECO:0000313" key="1">
    <source>
        <dbReference type="EMBL" id="CAB4219016.1"/>
    </source>
</evidence>